<dbReference type="AlphaFoldDB" id="A0A238Z2B9"/>
<organism evidence="2 3">
    <name type="scientific">Puniceibacterium sediminis</name>
    <dbReference type="NCBI Taxonomy" id="1608407"/>
    <lineage>
        <taxon>Bacteria</taxon>
        <taxon>Pseudomonadati</taxon>
        <taxon>Pseudomonadota</taxon>
        <taxon>Alphaproteobacteria</taxon>
        <taxon>Rhodobacterales</taxon>
        <taxon>Paracoccaceae</taxon>
        <taxon>Puniceibacterium</taxon>
    </lineage>
</organism>
<proteinExistence type="predicted"/>
<protein>
    <recommendedName>
        <fullName evidence="4">Subtilase family protein</fullName>
    </recommendedName>
</protein>
<dbReference type="EMBL" id="FZNN01000022">
    <property type="protein sequence ID" value="SNR76984.1"/>
    <property type="molecule type" value="Genomic_DNA"/>
</dbReference>
<dbReference type="InterPro" id="IPR036852">
    <property type="entry name" value="Peptidase_S8/S53_dom_sf"/>
</dbReference>
<keyword evidence="3" id="KW-1185">Reference proteome</keyword>
<dbReference type="Gene3D" id="3.40.50.200">
    <property type="entry name" value="Peptidase S8/S53 domain"/>
    <property type="match status" value="2"/>
</dbReference>
<dbReference type="GO" id="GO:0004252">
    <property type="term" value="F:serine-type endopeptidase activity"/>
    <property type="evidence" value="ECO:0007669"/>
    <property type="project" value="InterPro"/>
</dbReference>
<dbReference type="RefSeq" id="WP_089273164.1">
    <property type="nucleotide sequence ID" value="NZ_FZNN01000022.1"/>
</dbReference>
<dbReference type="SUPFAM" id="SSF52743">
    <property type="entry name" value="Subtilisin-like"/>
    <property type="match status" value="1"/>
</dbReference>
<evidence type="ECO:0008006" key="4">
    <source>
        <dbReference type="Google" id="ProtNLM"/>
    </source>
</evidence>
<name>A0A238Z2B9_9RHOB</name>
<accession>A0A238Z2B9</accession>
<gene>
    <name evidence="2" type="ORF">SAMN06265370_12219</name>
</gene>
<reference evidence="2 3" key="1">
    <citation type="submission" date="2017-06" db="EMBL/GenBank/DDBJ databases">
        <authorList>
            <person name="Kim H.J."/>
            <person name="Triplett B.A."/>
        </authorList>
    </citation>
    <scope>NUCLEOTIDE SEQUENCE [LARGE SCALE GENOMIC DNA]</scope>
    <source>
        <strain evidence="2 3">DSM 29052</strain>
    </source>
</reference>
<sequence length="736" mass="81173">MTLRWDSPVRADGGDNDAQILSPYSDWWLRTQAPSFIQGPTLPFPTPFLTRGPVSIKGGTARPVDRALQTAHPKELAPVRPDSLCVQFKGSPGFTALEPAPRKVIIGIVDDGIAFANARFLKRDNTGRYGTRLSALWNQDAACEAGRETNGYVLPFGRDWVETEINERLFVRRDPVGLPHADTAYRLAEMQSALSRCAQHGTHVMDLATGYDCNDRSVDDFGETPAKMAHLRPIVAVQLARIATRDSSGAFMATYVTHAIEFILARTIHLQPEDSDAPRIPLVLNFSYGIFAGPMNGRDQMEEWIDDAVQTMQDVHSIPVWLTLPAGNSYQSRTRGEQTIGCTRPDRQNPPLLLRRQPEDKAAAIVEFWWPEQETDFIGHNTTAQPDAPSDAPASPLPTALTEETRKHIVEELSTRPSPLRLELRPPNAADWIALDIDGQHSQIDFFHAVPLVQHRGGKDILVGMAYHEVLQSLPRKNVDKADGKRPLTEQFKLTLILAPTLFEQPLETVEFQQEPASVPSGTWEIRLWDTREIEPQKIDVRCQRNDTPFGFRPFGRQCTLVDPNYSEYRPDGRPDDGDVPNAWVLRRGTLNAIGTGTSTIRVGSVRKSALSRRTLASNRIDNGGTSAFSSAGEPLAKSGALRRASVDLAAVTEINHAAPGVLAAGTHSGSVFRFAGTSSAAPQVARWIAAMLANPQLKSRDDLRRLAEISSADYFAASRTPERTGVRVLLGPRAR</sequence>
<evidence type="ECO:0000256" key="1">
    <source>
        <dbReference type="SAM" id="MobiDB-lite"/>
    </source>
</evidence>
<feature type="region of interest" description="Disordered" evidence="1">
    <location>
        <begin position="332"/>
        <end position="352"/>
    </location>
</feature>
<dbReference type="Proteomes" id="UP000198417">
    <property type="component" value="Unassembled WGS sequence"/>
</dbReference>
<evidence type="ECO:0000313" key="3">
    <source>
        <dbReference type="Proteomes" id="UP000198417"/>
    </source>
</evidence>
<dbReference type="OrthoDB" id="8010691at2"/>
<dbReference type="GO" id="GO:0006508">
    <property type="term" value="P:proteolysis"/>
    <property type="evidence" value="ECO:0007669"/>
    <property type="project" value="InterPro"/>
</dbReference>
<evidence type="ECO:0000313" key="2">
    <source>
        <dbReference type="EMBL" id="SNR76984.1"/>
    </source>
</evidence>